<sequence>MRFNHVGSVLYGVKDMVLAFWGMVRWLWFGPSCMANGVKVKETIVVDFGHTKVHVFMGDFSLNFPFCFVHTLFYMEF</sequence>
<comment type="caution">
    <text evidence="1">The sequence shown here is derived from an EMBL/GenBank/DDBJ whole genome shotgun (WGS) entry which is preliminary data.</text>
</comment>
<reference evidence="1 2" key="2">
    <citation type="journal article" date="2022" name="Mol. Ecol. Resour.">
        <title>The genomes of chicory, endive, great burdock and yacon provide insights into Asteraceae paleo-polyploidization history and plant inulin production.</title>
        <authorList>
            <person name="Fan W."/>
            <person name="Wang S."/>
            <person name="Wang H."/>
            <person name="Wang A."/>
            <person name="Jiang F."/>
            <person name="Liu H."/>
            <person name="Zhao H."/>
            <person name="Xu D."/>
            <person name="Zhang Y."/>
        </authorList>
    </citation>
    <scope>NUCLEOTIDE SEQUENCE [LARGE SCALE GENOMIC DNA]</scope>
    <source>
        <strain evidence="2">cv. Yunnan</strain>
        <tissue evidence="1">Leaves</tissue>
    </source>
</reference>
<protein>
    <submittedName>
        <fullName evidence="1">Uncharacterized protein</fullName>
    </submittedName>
</protein>
<keyword evidence="2" id="KW-1185">Reference proteome</keyword>
<gene>
    <name evidence="1" type="ORF">L1987_01431</name>
</gene>
<proteinExistence type="predicted"/>
<evidence type="ECO:0000313" key="2">
    <source>
        <dbReference type="Proteomes" id="UP001056120"/>
    </source>
</evidence>
<dbReference type="Proteomes" id="UP001056120">
    <property type="component" value="Linkage Group LG01"/>
</dbReference>
<name>A0ACB9K520_9ASTR</name>
<evidence type="ECO:0000313" key="1">
    <source>
        <dbReference type="EMBL" id="KAI3827358.1"/>
    </source>
</evidence>
<dbReference type="EMBL" id="CM042018">
    <property type="protein sequence ID" value="KAI3827358.1"/>
    <property type="molecule type" value="Genomic_DNA"/>
</dbReference>
<reference evidence="2" key="1">
    <citation type="journal article" date="2022" name="Mol. Ecol. Resour.">
        <title>The genomes of chicory, endive, great burdock and yacon provide insights into Asteraceae palaeo-polyploidization history and plant inulin production.</title>
        <authorList>
            <person name="Fan W."/>
            <person name="Wang S."/>
            <person name="Wang H."/>
            <person name="Wang A."/>
            <person name="Jiang F."/>
            <person name="Liu H."/>
            <person name="Zhao H."/>
            <person name="Xu D."/>
            <person name="Zhang Y."/>
        </authorList>
    </citation>
    <scope>NUCLEOTIDE SEQUENCE [LARGE SCALE GENOMIC DNA]</scope>
    <source>
        <strain evidence="2">cv. Yunnan</strain>
    </source>
</reference>
<accession>A0ACB9K520</accession>
<organism evidence="1 2">
    <name type="scientific">Smallanthus sonchifolius</name>
    <dbReference type="NCBI Taxonomy" id="185202"/>
    <lineage>
        <taxon>Eukaryota</taxon>
        <taxon>Viridiplantae</taxon>
        <taxon>Streptophyta</taxon>
        <taxon>Embryophyta</taxon>
        <taxon>Tracheophyta</taxon>
        <taxon>Spermatophyta</taxon>
        <taxon>Magnoliopsida</taxon>
        <taxon>eudicotyledons</taxon>
        <taxon>Gunneridae</taxon>
        <taxon>Pentapetalae</taxon>
        <taxon>asterids</taxon>
        <taxon>campanulids</taxon>
        <taxon>Asterales</taxon>
        <taxon>Asteraceae</taxon>
        <taxon>Asteroideae</taxon>
        <taxon>Heliantheae alliance</taxon>
        <taxon>Millerieae</taxon>
        <taxon>Smallanthus</taxon>
    </lineage>
</organism>